<keyword evidence="5" id="KW-1185">Reference proteome</keyword>
<keyword evidence="1" id="KW-0175">Coiled coil</keyword>
<comment type="caution">
    <text evidence="4">The sequence shown here is derived from an EMBL/GenBank/DDBJ whole genome shotgun (WGS) entry which is preliminary data.</text>
</comment>
<dbReference type="Gene3D" id="1.10.472.10">
    <property type="entry name" value="Cyclin-like"/>
    <property type="match status" value="1"/>
</dbReference>
<reference evidence="4 5" key="1">
    <citation type="journal article" date="2020" name="ISME J.">
        <title>Uncovering the hidden diversity of litter-decomposition mechanisms in mushroom-forming fungi.</title>
        <authorList>
            <person name="Floudas D."/>
            <person name="Bentzer J."/>
            <person name="Ahren D."/>
            <person name="Johansson T."/>
            <person name="Persson P."/>
            <person name="Tunlid A."/>
        </authorList>
    </citation>
    <scope>NUCLEOTIDE SEQUENCE [LARGE SCALE GENOMIC DNA]</scope>
    <source>
        <strain evidence="4 5">CBS 175.51</strain>
    </source>
</reference>
<evidence type="ECO:0000313" key="4">
    <source>
        <dbReference type="EMBL" id="KAF5323830.1"/>
    </source>
</evidence>
<feature type="compositionally biased region" description="Low complexity" evidence="2">
    <location>
        <begin position="256"/>
        <end position="269"/>
    </location>
</feature>
<name>A0A8H5F4T7_9AGAR</name>
<sequence length="436" mass="47662">MSSSSSSSSSPASSCSSSSSSSIHPASLVDASLHSPHTLRLVNIKITKQLIDHVVDQVIETVDYAMGKSTSAPSTSASSSSSRGRPPTARTPAQLKFTTFVSTVLTRAEITTPTLLTSLLYITRARPYLHIALEEWALERVFLGALITASKYLNDSTLKNVHWALCTGVFGKRDVGRIEREFLAVLDWELGVGEGEVLGLWESLEWAVEMEEREERRVRERELRRMKEVALKKEREERERELQQSKLFFFSPAGHSRSSSTSSTASSSADLAVPPPLPRKSHHHHRSVPHHHHHHHSSSPSSSSTSSSSSSSLSSASSVSSSNSSSPRSPLTPADFDLAYPSAEELERMAKLKAQHAVEDHDEHAMDVDAVDVPSGIPVVVVQPPQQTQVKVTGTGSCASRRSVKRSFGATTMEILKNFPFPGHHHHHQHQQAAAC</sequence>
<feature type="compositionally biased region" description="Low complexity" evidence="2">
    <location>
        <begin position="69"/>
        <end position="90"/>
    </location>
</feature>
<evidence type="ECO:0000256" key="2">
    <source>
        <dbReference type="SAM" id="MobiDB-lite"/>
    </source>
</evidence>
<dbReference type="Proteomes" id="UP000541558">
    <property type="component" value="Unassembled WGS sequence"/>
</dbReference>
<dbReference type="AlphaFoldDB" id="A0A8H5F4T7"/>
<dbReference type="GO" id="GO:0016538">
    <property type="term" value="F:cyclin-dependent protein serine/threonine kinase regulator activity"/>
    <property type="evidence" value="ECO:0007669"/>
    <property type="project" value="TreeGrafter"/>
</dbReference>
<feature type="region of interest" description="Disordered" evidence="2">
    <location>
        <begin position="1"/>
        <end position="20"/>
    </location>
</feature>
<dbReference type="GO" id="GO:0005634">
    <property type="term" value="C:nucleus"/>
    <property type="evidence" value="ECO:0007669"/>
    <property type="project" value="TreeGrafter"/>
</dbReference>
<protein>
    <recommendedName>
        <fullName evidence="3">Cyclin N-terminal domain-containing protein</fullName>
    </recommendedName>
</protein>
<feature type="region of interest" description="Disordered" evidence="2">
    <location>
        <begin position="252"/>
        <end position="336"/>
    </location>
</feature>
<organism evidence="4 5">
    <name type="scientific">Ephemerocybe angulata</name>
    <dbReference type="NCBI Taxonomy" id="980116"/>
    <lineage>
        <taxon>Eukaryota</taxon>
        <taxon>Fungi</taxon>
        <taxon>Dikarya</taxon>
        <taxon>Basidiomycota</taxon>
        <taxon>Agaricomycotina</taxon>
        <taxon>Agaricomycetes</taxon>
        <taxon>Agaricomycetidae</taxon>
        <taxon>Agaricales</taxon>
        <taxon>Agaricineae</taxon>
        <taxon>Psathyrellaceae</taxon>
        <taxon>Ephemerocybe</taxon>
    </lineage>
</organism>
<dbReference type="GO" id="GO:0000307">
    <property type="term" value="C:cyclin-dependent protein kinase holoenzyme complex"/>
    <property type="evidence" value="ECO:0007669"/>
    <property type="project" value="TreeGrafter"/>
</dbReference>
<evidence type="ECO:0000313" key="5">
    <source>
        <dbReference type="Proteomes" id="UP000541558"/>
    </source>
</evidence>
<dbReference type="OrthoDB" id="10250320at2759"/>
<accession>A0A8H5F4T7</accession>
<dbReference type="InterPro" id="IPR036915">
    <property type="entry name" value="Cyclin-like_sf"/>
</dbReference>
<feature type="coiled-coil region" evidence="1">
    <location>
        <begin position="219"/>
        <end position="246"/>
    </location>
</feature>
<dbReference type="InterPro" id="IPR013922">
    <property type="entry name" value="Cyclin_PHO80-like"/>
</dbReference>
<dbReference type="EMBL" id="JAACJK010000165">
    <property type="protein sequence ID" value="KAF5323830.1"/>
    <property type="molecule type" value="Genomic_DNA"/>
</dbReference>
<evidence type="ECO:0000259" key="3">
    <source>
        <dbReference type="Pfam" id="PF00134"/>
    </source>
</evidence>
<feature type="compositionally biased region" description="Basic residues" evidence="2">
    <location>
        <begin position="279"/>
        <end position="297"/>
    </location>
</feature>
<dbReference type="PANTHER" id="PTHR15615:SF10">
    <property type="entry name" value="PHO85 CYCLIN-2-RELATED"/>
    <property type="match status" value="1"/>
</dbReference>
<proteinExistence type="predicted"/>
<evidence type="ECO:0000256" key="1">
    <source>
        <dbReference type="SAM" id="Coils"/>
    </source>
</evidence>
<dbReference type="Pfam" id="PF00134">
    <property type="entry name" value="Cyclin_N"/>
    <property type="match status" value="1"/>
</dbReference>
<feature type="compositionally biased region" description="Low complexity" evidence="2">
    <location>
        <begin position="298"/>
        <end position="333"/>
    </location>
</feature>
<dbReference type="SUPFAM" id="SSF47954">
    <property type="entry name" value="Cyclin-like"/>
    <property type="match status" value="1"/>
</dbReference>
<dbReference type="GO" id="GO:0019901">
    <property type="term" value="F:protein kinase binding"/>
    <property type="evidence" value="ECO:0007669"/>
    <property type="project" value="InterPro"/>
</dbReference>
<feature type="region of interest" description="Disordered" evidence="2">
    <location>
        <begin position="68"/>
        <end position="90"/>
    </location>
</feature>
<gene>
    <name evidence="4" type="ORF">D9611_008292</name>
</gene>
<feature type="domain" description="Cyclin N-terminal" evidence="3">
    <location>
        <begin position="98"/>
        <end position="190"/>
    </location>
</feature>
<dbReference type="InterPro" id="IPR006671">
    <property type="entry name" value="Cyclin_N"/>
</dbReference>
<dbReference type="CDD" id="cd20557">
    <property type="entry name" value="CYCLIN_ScPCL1-like"/>
    <property type="match status" value="1"/>
</dbReference>
<dbReference type="PANTHER" id="PTHR15615">
    <property type="match status" value="1"/>
</dbReference>